<feature type="region of interest" description="Disordered" evidence="4">
    <location>
        <begin position="84"/>
        <end position="137"/>
    </location>
</feature>
<proteinExistence type="predicted"/>
<feature type="compositionally biased region" description="Basic and acidic residues" evidence="4">
    <location>
        <begin position="104"/>
        <end position="124"/>
    </location>
</feature>
<dbReference type="OrthoDB" id="4096471at2759"/>
<evidence type="ECO:0000256" key="4">
    <source>
        <dbReference type="SAM" id="MobiDB-lite"/>
    </source>
</evidence>
<sequence length="253" mass="28417">MSYDSYRGSAGRGGSDRGNNDDFRGSNNFYRGGYRGRGGRGGRGSFRGGRGSYGGGYNSSYYGNNYRGRGGYYNKQNGYGDDWSRGSSYYEHDEQEGQSSSLPVEKEESNGENDGEQRGSEFSHRGRGGGGFGYRGSFRGGYKSRNGSHTGEFYKSGGVVDKSSRHYKDFLHDTKLKEFQNPWINIMGVTDESRQKSLEDNYIEQSKADDTIQELQKKKIRLEMALSSLENHASREELHVQLTTEKLDDLVYI</sequence>
<keyword evidence="3" id="KW-0539">Nucleus</keyword>
<dbReference type="RefSeq" id="XP_067549536.1">
    <property type="nucleotide sequence ID" value="XM_067691142.1"/>
</dbReference>
<evidence type="ECO:0000313" key="6">
    <source>
        <dbReference type="EMBL" id="KAG5420420.1"/>
    </source>
</evidence>
<feature type="region of interest" description="Disordered" evidence="4">
    <location>
        <begin position="1"/>
        <end position="60"/>
    </location>
</feature>
<gene>
    <name evidence="6" type="ORF">I9W82_002301</name>
</gene>
<accession>A0A8H7ZIT5</accession>
<dbReference type="AlphaFoldDB" id="A0A8H7ZIT5"/>
<dbReference type="CDD" id="cd22897">
    <property type="entry name" value="Lge1"/>
    <property type="match status" value="1"/>
</dbReference>
<dbReference type="Pfam" id="PF11488">
    <property type="entry name" value="Lge1"/>
    <property type="match status" value="1"/>
</dbReference>
<dbReference type="GeneID" id="93650930"/>
<comment type="caution">
    <text evidence="6">The sequence shown here is derived from an EMBL/GenBank/DDBJ whole genome shotgun (WGS) entry which is preliminary data.</text>
</comment>
<comment type="subcellular location">
    <subcellularLocation>
        <location evidence="1">Nucleus</location>
    </subcellularLocation>
</comment>
<dbReference type="GO" id="GO:0006325">
    <property type="term" value="P:chromatin organization"/>
    <property type="evidence" value="ECO:0007669"/>
    <property type="project" value="UniProtKB-KW"/>
</dbReference>
<dbReference type="GO" id="GO:0005634">
    <property type="term" value="C:nucleus"/>
    <property type="evidence" value="ECO:0007669"/>
    <property type="project" value="UniProtKB-SubCell"/>
</dbReference>
<dbReference type="Proteomes" id="UP000669133">
    <property type="component" value="Unassembled WGS sequence"/>
</dbReference>
<protein>
    <recommendedName>
        <fullName evidence="5">Transcription regulator LGE1 helical region domain-containing protein</fullName>
    </recommendedName>
</protein>
<evidence type="ECO:0000256" key="3">
    <source>
        <dbReference type="ARBA" id="ARBA00023242"/>
    </source>
</evidence>
<reference evidence="6 7" key="1">
    <citation type="submission" date="2020-12" db="EMBL/GenBank/DDBJ databases">
        <title>Effect of drift, selection, and recombination on the evolution of hybrid genomes in Candida yeast pathogens.</title>
        <authorList>
            <person name="Mixao V."/>
            <person name="Ksiezopolska E."/>
            <person name="Saus E."/>
            <person name="Boekhout T."/>
            <person name="Gacser A."/>
            <person name="Gabaldon T."/>
        </authorList>
    </citation>
    <scope>NUCLEOTIDE SEQUENCE [LARGE SCALE GENOMIC DNA]</scope>
    <source>
        <strain evidence="6 7">BP57</strain>
    </source>
</reference>
<keyword evidence="2" id="KW-0156">Chromatin regulator</keyword>
<name>A0A8H7ZIT5_9ASCO</name>
<evidence type="ECO:0000259" key="5">
    <source>
        <dbReference type="Pfam" id="PF11488"/>
    </source>
</evidence>
<evidence type="ECO:0000313" key="7">
    <source>
        <dbReference type="Proteomes" id="UP000669133"/>
    </source>
</evidence>
<dbReference type="EMBL" id="JAEOAQ010000002">
    <property type="protein sequence ID" value="KAG5420420.1"/>
    <property type="molecule type" value="Genomic_DNA"/>
</dbReference>
<evidence type="ECO:0000256" key="1">
    <source>
        <dbReference type="ARBA" id="ARBA00004123"/>
    </source>
</evidence>
<feature type="compositionally biased region" description="Gly residues" evidence="4">
    <location>
        <begin position="33"/>
        <end position="57"/>
    </location>
</feature>
<organism evidence="6 7">
    <name type="scientific">Candida metapsilosis</name>
    <dbReference type="NCBI Taxonomy" id="273372"/>
    <lineage>
        <taxon>Eukaryota</taxon>
        <taxon>Fungi</taxon>
        <taxon>Dikarya</taxon>
        <taxon>Ascomycota</taxon>
        <taxon>Saccharomycotina</taxon>
        <taxon>Pichiomycetes</taxon>
        <taxon>Debaryomycetaceae</taxon>
        <taxon>Candida/Lodderomyces clade</taxon>
        <taxon>Candida</taxon>
    </lineage>
</organism>
<dbReference type="InterPro" id="IPR021581">
    <property type="entry name" value="Tscrpt_reg_Lge1"/>
</dbReference>
<keyword evidence="7" id="KW-1185">Reference proteome</keyword>
<evidence type="ECO:0000256" key="2">
    <source>
        <dbReference type="ARBA" id="ARBA00022853"/>
    </source>
</evidence>
<feature type="compositionally biased region" description="Basic and acidic residues" evidence="4">
    <location>
        <begin position="14"/>
        <end position="24"/>
    </location>
</feature>
<feature type="domain" description="Transcription regulator LGE1 helical region" evidence="5">
    <location>
        <begin position="181"/>
        <end position="251"/>
    </location>
</feature>